<dbReference type="Proteomes" id="UP000006804">
    <property type="component" value="Chromosome"/>
</dbReference>
<dbReference type="InterPro" id="IPR051677">
    <property type="entry name" value="AfsR-DnrI-RedD_regulator"/>
</dbReference>
<accession>F7YX67</accession>
<dbReference type="Pfam" id="PF03704">
    <property type="entry name" value="BTAD"/>
    <property type="match status" value="1"/>
</dbReference>
<sequence precursor="true">MKINCFGDFTIIDDDNKMVQLCDMKSKKARSLLRFFIANRGKWISTTMLCEYYWPSMNEQYAKMSLQCAVHAIRKLLESKVIIHKEDGYVFDPDFEIEIDAEIFDKLIKEALITPERDLKKRLLFTALEMYKGDYMQEILYEDWVLRQREYYKEVFITALLECAKLKIEESMYDDAIKFAQRALEEDIFNERACYLLMVAYWKKGNRTASMKLFKEFSQRLQRELNVNPSSDLINLHQMIISNLPEKKIIVVERLSKEIDLDEVLSQLKKILRPTDKVEKLSVDKIAIWLDGMNEKGITSVLLRVQSLITSSQLNVYIRNAR</sequence>
<dbReference type="SUPFAM" id="SSF48452">
    <property type="entry name" value="TPR-like"/>
    <property type="match status" value="1"/>
</dbReference>
<dbReference type="AlphaFoldDB" id="F7YX67"/>
<dbReference type="InterPro" id="IPR005158">
    <property type="entry name" value="BTAD"/>
</dbReference>
<dbReference type="GO" id="GO:0006355">
    <property type="term" value="P:regulation of DNA-templated transcription"/>
    <property type="evidence" value="ECO:0007669"/>
    <property type="project" value="InterPro"/>
</dbReference>
<organism evidence="2 3">
    <name type="scientific">Pseudothermotoga thermarum DSM 5069</name>
    <dbReference type="NCBI Taxonomy" id="688269"/>
    <lineage>
        <taxon>Bacteria</taxon>
        <taxon>Thermotogati</taxon>
        <taxon>Thermotogota</taxon>
        <taxon>Thermotogae</taxon>
        <taxon>Thermotogales</taxon>
        <taxon>Thermotogaceae</taxon>
        <taxon>Pseudothermotoga</taxon>
    </lineage>
</organism>
<dbReference type="InterPro" id="IPR016032">
    <property type="entry name" value="Sig_transdc_resp-reg_C-effctor"/>
</dbReference>
<dbReference type="EMBL" id="CP002351">
    <property type="protein sequence ID" value="AEH51071.1"/>
    <property type="molecule type" value="Genomic_DNA"/>
</dbReference>
<dbReference type="PANTHER" id="PTHR35807:SF2">
    <property type="entry name" value="TRANSCRIPTIONAL ACTIVATOR DOMAIN"/>
    <property type="match status" value="1"/>
</dbReference>
<dbReference type="KEGG" id="tta:Theth_0988"/>
<evidence type="ECO:0000313" key="3">
    <source>
        <dbReference type="Proteomes" id="UP000006804"/>
    </source>
</evidence>
<dbReference type="HOGENOM" id="CLU_862967_0_0_0"/>
<name>F7YX67_9THEM</name>
<gene>
    <name evidence="2" type="ORF">Theth_0988</name>
</gene>
<dbReference type="SMART" id="SM01043">
    <property type="entry name" value="BTAD"/>
    <property type="match status" value="1"/>
</dbReference>
<dbReference type="OrthoDB" id="47826at2"/>
<dbReference type="PATRIC" id="fig|688269.3.peg.1012"/>
<dbReference type="GO" id="GO:0003677">
    <property type="term" value="F:DNA binding"/>
    <property type="evidence" value="ECO:0007669"/>
    <property type="project" value="InterPro"/>
</dbReference>
<dbReference type="PANTHER" id="PTHR35807">
    <property type="entry name" value="TRANSCRIPTIONAL REGULATOR REDD-RELATED"/>
    <property type="match status" value="1"/>
</dbReference>
<dbReference type="eggNOG" id="COG3629">
    <property type="taxonomic scope" value="Bacteria"/>
</dbReference>
<dbReference type="Gene3D" id="1.25.40.10">
    <property type="entry name" value="Tetratricopeptide repeat domain"/>
    <property type="match status" value="1"/>
</dbReference>
<evidence type="ECO:0000259" key="1">
    <source>
        <dbReference type="SMART" id="SM01043"/>
    </source>
</evidence>
<dbReference type="SUPFAM" id="SSF46894">
    <property type="entry name" value="C-terminal effector domain of the bipartite response regulators"/>
    <property type="match status" value="1"/>
</dbReference>
<evidence type="ECO:0000313" key="2">
    <source>
        <dbReference type="EMBL" id="AEH51071.1"/>
    </source>
</evidence>
<dbReference type="Gene3D" id="1.10.10.10">
    <property type="entry name" value="Winged helix-like DNA-binding domain superfamily/Winged helix DNA-binding domain"/>
    <property type="match status" value="1"/>
</dbReference>
<dbReference type="STRING" id="688269.Theth_0988"/>
<keyword evidence="3" id="KW-1185">Reference proteome</keyword>
<reference evidence="2 3" key="1">
    <citation type="submission" date="2010-11" db="EMBL/GenBank/DDBJ databases">
        <title>The complete genome of Thermotoga thermarum DSM 5069.</title>
        <authorList>
            <consortium name="US DOE Joint Genome Institute (JGI-PGF)"/>
            <person name="Lucas S."/>
            <person name="Copeland A."/>
            <person name="Lapidus A."/>
            <person name="Bruce D."/>
            <person name="Goodwin L."/>
            <person name="Pitluck S."/>
            <person name="Kyrpides N."/>
            <person name="Mavromatis K."/>
            <person name="Ivanova N."/>
            <person name="Zeytun A."/>
            <person name="Brettin T."/>
            <person name="Detter J.C."/>
            <person name="Tapia R."/>
            <person name="Han C."/>
            <person name="Land M."/>
            <person name="Hauser L."/>
            <person name="Markowitz V."/>
            <person name="Cheng J.-F."/>
            <person name="Hugenholtz P."/>
            <person name="Woyke T."/>
            <person name="Wu D."/>
            <person name="Spring S."/>
            <person name="Schroeder M."/>
            <person name="Brambilla E."/>
            <person name="Klenk H.-P."/>
            <person name="Eisen J.A."/>
        </authorList>
    </citation>
    <scope>NUCLEOTIDE SEQUENCE [LARGE SCALE GENOMIC DNA]</scope>
    <source>
        <strain evidence="2 3">DSM 5069</strain>
    </source>
</reference>
<protein>
    <submittedName>
        <fullName evidence="2">Transcriptional regulator, SARP family</fullName>
    </submittedName>
</protein>
<proteinExistence type="predicted"/>
<dbReference type="InterPro" id="IPR036388">
    <property type="entry name" value="WH-like_DNA-bd_sf"/>
</dbReference>
<feature type="domain" description="Bacterial transcriptional activator" evidence="1">
    <location>
        <begin position="99"/>
        <end position="241"/>
    </location>
</feature>
<dbReference type="InterPro" id="IPR011990">
    <property type="entry name" value="TPR-like_helical_dom_sf"/>
</dbReference>